<dbReference type="Proteomes" id="UP000563524">
    <property type="component" value="Unassembled WGS sequence"/>
</dbReference>
<gene>
    <name evidence="2" type="ORF">GGQ59_002538</name>
</gene>
<name>A0A840I740_9PROT</name>
<proteinExistence type="predicted"/>
<dbReference type="RefSeq" id="WP_183819162.1">
    <property type="nucleotide sequence ID" value="NZ_JACHOB010000006.1"/>
</dbReference>
<keyword evidence="3" id="KW-1185">Reference proteome</keyword>
<evidence type="ECO:0000256" key="1">
    <source>
        <dbReference type="SAM" id="Phobius"/>
    </source>
</evidence>
<keyword evidence="1" id="KW-0812">Transmembrane</keyword>
<feature type="transmembrane region" description="Helical" evidence="1">
    <location>
        <begin position="120"/>
        <end position="145"/>
    </location>
</feature>
<keyword evidence="1" id="KW-0472">Membrane</keyword>
<evidence type="ECO:0000313" key="2">
    <source>
        <dbReference type="EMBL" id="MBB4659994.1"/>
    </source>
</evidence>
<reference evidence="2 3" key="1">
    <citation type="submission" date="2020-08" db="EMBL/GenBank/DDBJ databases">
        <title>Genomic Encyclopedia of Type Strains, Phase IV (KMG-IV): sequencing the most valuable type-strain genomes for metagenomic binning, comparative biology and taxonomic classification.</title>
        <authorList>
            <person name="Goeker M."/>
        </authorList>
    </citation>
    <scope>NUCLEOTIDE SEQUENCE [LARGE SCALE GENOMIC DNA]</scope>
    <source>
        <strain evidence="2 3">DSM 102850</strain>
    </source>
</reference>
<dbReference type="AlphaFoldDB" id="A0A840I740"/>
<feature type="transmembrane region" description="Helical" evidence="1">
    <location>
        <begin position="79"/>
        <end position="100"/>
    </location>
</feature>
<sequence>MAGLLLLIPGQVDRALGLILPSSTPLDGMARRVVLMIALLALIAIMVWPIARLGPLLMIAAVEGSFAPRRALAATKDQVGRLTAVVFCVFLLAQLVAPLSNGLMAVSTGPIVEMTGKSHLLAVPLLAVTSLPLRLYFFLVVVCLVGELGRVLMGYGEVDLEEVFK</sequence>
<keyword evidence="1" id="KW-1133">Transmembrane helix</keyword>
<comment type="caution">
    <text evidence="2">The sequence shown here is derived from an EMBL/GenBank/DDBJ whole genome shotgun (WGS) entry which is preliminary data.</text>
</comment>
<organism evidence="2 3">
    <name type="scientific">Parvularcula dongshanensis</name>
    <dbReference type="NCBI Taxonomy" id="1173995"/>
    <lineage>
        <taxon>Bacteria</taxon>
        <taxon>Pseudomonadati</taxon>
        <taxon>Pseudomonadota</taxon>
        <taxon>Alphaproteobacteria</taxon>
        <taxon>Parvularculales</taxon>
        <taxon>Parvularculaceae</taxon>
        <taxon>Parvularcula</taxon>
    </lineage>
</organism>
<evidence type="ECO:0000313" key="3">
    <source>
        <dbReference type="Proteomes" id="UP000563524"/>
    </source>
</evidence>
<protein>
    <submittedName>
        <fullName evidence="2">Putative membrane protein</fullName>
    </submittedName>
</protein>
<dbReference type="EMBL" id="JACHOB010000006">
    <property type="protein sequence ID" value="MBB4659994.1"/>
    <property type="molecule type" value="Genomic_DNA"/>
</dbReference>
<feature type="transmembrane region" description="Helical" evidence="1">
    <location>
        <begin position="33"/>
        <end position="51"/>
    </location>
</feature>
<accession>A0A840I740</accession>